<evidence type="ECO:0000256" key="4">
    <source>
        <dbReference type="ARBA" id="ARBA00023136"/>
    </source>
</evidence>
<dbReference type="PANTHER" id="PTHR45974">
    <property type="entry name" value="RECEPTOR-LIKE PROTEIN 55"/>
    <property type="match status" value="1"/>
</dbReference>
<dbReference type="GO" id="GO:0016020">
    <property type="term" value="C:membrane"/>
    <property type="evidence" value="ECO:0007669"/>
    <property type="project" value="UniProtKB-SubCell"/>
</dbReference>
<gene>
    <name evidence="6" type="ORF">GOP47_0008398</name>
</gene>
<dbReference type="SUPFAM" id="SSF52058">
    <property type="entry name" value="L domain-like"/>
    <property type="match status" value="1"/>
</dbReference>
<evidence type="ECO:0000313" key="6">
    <source>
        <dbReference type="EMBL" id="KAI5076333.1"/>
    </source>
</evidence>
<proteinExistence type="predicted"/>
<keyword evidence="4" id="KW-0472">Membrane</keyword>
<evidence type="ECO:0000256" key="1">
    <source>
        <dbReference type="ARBA" id="ARBA00004370"/>
    </source>
</evidence>
<dbReference type="AlphaFoldDB" id="A0A9D4UYH8"/>
<dbReference type="InterPro" id="IPR032675">
    <property type="entry name" value="LRR_dom_sf"/>
</dbReference>
<dbReference type="InterPro" id="IPR001611">
    <property type="entry name" value="Leu-rich_rpt"/>
</dbReference>
<sequence>MHACSNSALAAHTAIQKHTIVVRALPGSFEATWTILCWDLCRQPSHISPSTWTLPLELFQLANLEELALNQNFFIGSIPTTIGQLLELLWFDMSYNQMSGNLPLQLANPTKALHFHLHINRFSRIIPVGIFSVKQPLVHLLLHNNSFEGPIPSDTGNLIAVEILYVGGCTSTRFRMFRIASLKWALSHHC</sequence>
<comment type="subcellular location">
    <subcellularLocation>
        <location evidence="1">Membrane</location>
    </subcellularLocation>
</comment>
<dbReference type="Proteomes" id="UP000886520">
    <property type="component" value="Chromosome 8"/>
</dbReference>
<evidence type="ECO:0000256" key="5">
    <source>
        <dbReference type="ARBA" id="ARBA00023180"/>
    </source>
</evidence>
<dbReference type="Pfam" id="PF00560">
    <property type="entry name" value="LRR_1"/>
    <property type="match status" value="2"/>
</dbReference>
<protein>
    <submittedName>
        <fullName evidence="6">Uncharacterized protein</fullName>
    </submittedName>
</protein>
<evidence type="ECO:0000256" key="2">
    <source>
        <dbReference type="ARBA" id="ARBA00022729"/>
    </source>
</evidence>
<dbReference type="Gene3D" id="3.80.10.10">
    <property type="entry name" value="Ribonuclease Inhibitor"/>
    <property type="match status" value="1"/>
</dbReference>
<evidence type="ECO:0000313" key="7">
    <source>
        <dbReference type="Proteomes" id="UP000886520"/>
    </source>
</evidence>
<accession>A0A9D4UYH8</accession>
<organism evidence="6 7">
    <name type="scientific">Adiantum capillus-veneris</name>
    <name type="common">Maidenhair fern</name>
    <dbReference type="NCBI Taxonomy" id="13818"/>
    <lineage>
        <taxon>Eukaryota</taxon>
        <taxon>Viridiplantae</taxon>
        <taxon>Streptophyta</taxon>
        <taxon>Embryophyta</taxon>
        <taxon>Tracheophyta</taxon>
        <taxon>Polypodiopsida</taxon>
        <taxon>Polypodiidae</taxon>
        <taxon>Polypodiales</taxon>
        <taxon>Pteridineae</taxon>
        <taxon>Pteridaceae</taxon>
        <taxon>Vittarioideae</taxon>
        <taxon>Adiantum</taxon>
    </lineage>
</organism>
<dbReference type="PANTHER" id="PTHR45974:SF266">
    <property type="entry name" value="LEUCINE-RICH REPEAT RECEPTOR PROTEIN KINASE HPCA1"/>
    <property type="match status" value="1"/>
</dbReference>
<keyword evidence="3" id="KW-0677">Repeat</keyword>
<comment type="caution">
    <text evidence="6">The sequence shown here is derived from an EMBL/GenBank/DDBJ whole genome shotgun (WGS) entry which is preliminary data.</text>
</comment>
<dbReference type="EMBL" id="JABFUD020000008">
    <property type="protein sequence ID" value="KAI5076333.1"/>
    <property type="molecule type" value="Genomic_DNA"/>
</dbReference>
<name>A0A9D4UYH8_ADICA</name>
<evidence type="ECO:0000256" key="3">
    <source>
        <dbReference type="ARBA" id="ARBA00022737"/>
    </source>
</evidence>
<keyword evidence="5" id="KW-0325">Glycoprotein</keyword>
<reference evidence="6" key="1">
    <citation type="submission" date="2021-01" db="EMBL/GenBank/DDBJ databases">
        <title>Adiantum capillus-veneris genome.</title>
        <authorList>
            <person name="Fang Y."/>
            <person name="Liao Q."/>
        </authorList>
    </citation>
    <scope>NUCLEOTIDE SEQUENCE</scope>
    <source>
        <strain evidence="6">H3</strain>
        <tissue evidence="6">Leaf</tissue>
    </source>
</reference>
<dbReference type="OrthoDB" id="2015206at2759"/>
<keyword evidence="7" id="KW-1185">Reference proteome</keyword>
<keyword evidence="2" id="KW-0732">Signal</keyword>